<dbReference type="Proteomes" id="UP000095131">
    <property type="component" value="Unassembled WGS sequence"/>
</dbReference>
<proteinExistence type="predicted"/>
<name>A0A1E3WL83_9VIBR</name>
<keyword evidence="1" id="KW-0732">Signal</keyword>
<dbReference type="RefSeq" id="WP_069446115.1">
    <property type="nucleotide sequence ID" value="NZ_MDCJ01000002.1"/>
</dbReference>
<comment type="caution">
    <text evidence="2">The sequence shown here is derived from an EMBL/GenBank/DDBJ whole genome shotgun (WGS) entry which is preliminary data.</text>
</comment>
<dbReference type="AlphaFoldDB" id="A0A1E3WL83"/>
<evidence type="ECO:0008006" key="4">
    <source>
        <dbReference type="Google" id="ProtNLM"/>
    </source>
</evidence>
<feature type="signal peptide" evidence="1">
    <location>
        <begin position="1"/>
        <end position="19"/>
    </location>
</feature>
<evidence type="ECO:0000313" key="3">
    <source>
        <dbReference type="Proteomes" id="UP000095131"/>
    </source>
</evidence>
<dbReference type="EMBL" id="MDCJ01000002">
    <property type="protein sequence ID" value="ODS10485.1"/>
    <property type="molecule type" value="Genomic_DNA"/>
</dbReference>
<accession>A0A1E3WL83</accession>
<sequence length="224" mass="25398">MNKISLAVACLGLAGSASAAVNFSLEKDFVEIGLSAALTERSYLFVGADSDDWLAVGIGYKYQPNPHWRLNTYYEYGLYDDWLLNDMADIDGVKTKSHLVDLSATRYWQQYSLKVGATAERVRNGFTWITVDDANKYSAYAGIARYFQHIYLSGRYEHHYATDESDMLDFNQGHANEWEISIGTMKPIWHFYPYAKVGLFNPNGTYYGMDNSQVTWTIGGAFSF</sequence>
<dbReference type="OrthoDB" id="5868017at2"/>
<evidence type="ECO:0000256" key="1">
    <source>
        <dbReference type="SAM" id="SignalP"/>
    </source>
</evidence>
<organism evidence="2 3">
    <name type="scientific">Vibrio scophthalmi</name>
    <dbReference type="NCBI Taxonomy" id="45658"/>
    <lineage>
        <taxon>Bacteria</taxon>
        <taxon>Pseudomonadati</taxon>
        <taxon>Pseudomonadota</taxon>
        <taxon>Gammaproteobacteria</taxon>
        <taxon>Vibrionales</taxon>
        <taxon>Vibrionaceae</taxon>
        <taxon>Vibrio</taxon>
    </lineage>
</organism>
<evidence type="ECO:0000313" key="2">
    <source>
        <dbReference type="EMBL" id="ODS10485.1"/>
    </source>
</evidence>
<reference evidence="2 3" key="1">
    <citation type="submission" date="2016-08" db="EMBL/GenBank/DDBJ databases">
        <title>Genome sequencing of Vibrio scophthalmi strain FP3289, an isolated from Paralichthys olivaceus.</title>
        <authorList>
            <person name="Han H.-J."/>
        </authorList>
    </citation>
    <scope>NUCLEOTIDE SEQUENCE [LARGE SCALE GENOMIC DNA]</scope>
    <source>
        <strain evidence="2 3">FP3289</strain>
    </source>
</reference>
<dbReference type="PATRIC" id="fig|45658.8.peg.731"/>
<feature type="chain" id="PRO_5009139448" description="Outer membrane protein beta-barrel domain-containing protein" evidence="1">
    <location>
        <begin position="20"/>
        <end position="224"/>
    </location>
</feature>
<protein>
    <recommendedName>
        <fullName evidence="4">Outer membrane protein beta-barrel domain-containing protein</fullName>
    </recommendedName>
</protein>
<gene>
    <name evidence="2" type="ORF">VSF3289_00740</name>
</gene>